<organism evidence="2 3">
    <name type="scientific">Azospira inquinata</name>
    <dbReference type="NCBI Taxonomy" id="2785627"/>
    <lineage>
        <taxon>Bacteria</taxon>
        <taxon>Pseudomonadati</taxon>
        <taxon>Pseudomonadota</taxon>
        <taxon>Betaproteobacteria</taxon>
        <taxon>Rhodocyclales</taxon>
        <taxon>Rhodocyclaceae</taxon>
        <taxon>Azospira</taxon>
    </lineage>
</organism>
<feature type="domain" description="Peptidase C51" evidence="1">
    <location>
        <begin position="69"/>
        <end position="146"/>
    </location>
</feature>
<dbReference type="KEGG" id="aiq:Azoinq_07395"/>
<keyword evidence="3" id="KW-1185">Reference proteome</keyword>
<dbReference type="RefSeq" id="WP_216130447.1">
    <property type="nucleotide sequence ID" value="NZ_CP064782.1"/>
</dbReference>
<dbReference type="Pfam" id="PF05257">
    <property type="entry name" value="CHAP"/>
    <property type="match status" value="1"/>
</dbReference>
<evidence type="ECO:0000313" key="3">
    <source>
        <dbReference type="Proteomes" id="UP000683428"/>
    </source>
</evidence>
<protein>
    <submittedName>
        <fullName evidence="2">CHAP domain-containing protein</fullName>
    </submittedName>
</protein>
<sequence length="216" mass="23625">MVADQKRAPWMEVAVAEAKKWAGYFESQRAFLEKKKKAEKKGGATPIGVIPINYHKEVGVGIKNASLGNTAWCASFANYCLKSANYEYELSASSRFPVHSKKFVKIDSPVYGALVVYKNPKEPKKGHVAFVYNKIEKGDIAVLGGNQGDAITINGDAAVYDAILHYEKLGYFVPASYLKYAESVLAKGGDLGSPVPINKLRELLFGRNGGDTLRTE</sequence>
<dbReference type="Proteomes" id="UP000683428">
    <property type="component" value="Chromosome"/>
</dbReference>
<accession>A0A975XW24</accession>
<dbReference type="AlphaFoldDB" id="A0A975XW24"/>
<name>A0A975XW24_9RHOO</name>
<dbReference type="EMBL" id="CP064782">
    <property type="protein sequence ID" value="QWT50400.1"/>
    <property type="molecule type" value="Genomic_DNA"/>
</dbReference>
<evidence type="ECO:0000313" key="2">
    <source>
        <dbReference type="EMBL" id="QWT50400.1"/>
    </source>
</evidence>
<dbReference type="InterPro" id="IPR007921">
    <property type="entry name" value="CHAP_dom"/>
</dbReference>
<evidence type="ECO:0000259" key="1">
    <source>
        <dbReference type="Pfam" id="PF05257"/>
    </source>
</evidence>
<proteinExistence type="predicted"/>
<gene>
    <name evidence="2" type="ORF">Azoinq_07395</name>
</gene>
<reference evidence="2" key="1">
    <citation type="submission" date="2020-11" db="EMBL/GenBank/DDBJ databases">
        <title>Azospira inquinata sp. nov.</title>
        <authorList>
            <person name="Moe W.M."/>
            <person name="Mikes M.C."/>
        </authorList>
    </citation>
    <scope>NUCLEOTIDE SEQUENCE</scope>
    <source>
        <strain evidence="2">Azo-3</strain>
    </source>
</reference>